<dbReference type="InterPro" id="IPR017853">
    <property type="entry name" value="GH"/>
</dbReference>
<dbReference type="Proteomes" id="UP000030153">
    <property type="component" value="Unassembled WGS sequence"/>
</dbReference>
<dbReference type="InterPro" id="IPR013785">
    <property type="entry name" value="Aldolase_TIM"/>
</dbReference>
<dbReference type="InterPro" id="IPR004352">
    <property type="entry name" value="GH114_TIM-barrel"/>
</dbReference>
<proteinExistence type="predicted"/>
<dbReference type="Gene3D" id="3.20.20.70">
    <property type="entry name" value="Aldolase class I"/>
    <property type="match status" value="1"/>
</dbReference>
<reference evidence="3 4" key="1">
    <citation type="submission" date="2013-08" db="EMBL/GenBank/DDBJ databases">
        <title>Genome of Pontibacillus chungwhensis.</title>
        <authorList>
            <person name="Wang Q."/>
            <person name="Wang G."/>
        </authorList>
    </citation>
    <scope>NUCLEOTIDE SEQUENCE [LARGE SCALE GENOMIC DNA]</scope>
    <source>
        <strain evidence="3 4">BH030062</strain>
    </source>
</reference>
<feature type="domain" description="Glycoside-hydrolase family GH114 TIM-barrel" evidence="2">
    <location>
        <begin position="44"/>
        <end position="253"/>
    </location>
</feature>
<dbReference type="SUPFAM" id="SSF51445">
    <property type="entry name" value="(Trans)glycosidases"/>
    <property type="match status" value="1"/>
</dbReference>
<evidence type="ECO:0000259" key="2">
    <source>
        <dbReference type="Pfam" id="PF03537"/>
    </source>
</evidence>
<evidence type="ECO:0000256" key="1">
    <source>
        <dbReference type="SAM" id="SignalP"/>
    </source>
</evidence>
<feature type="chain" id="PRO_5002006677" description="Glycoside-hydrolase family GH114 TIM-barrel domain-containing protein" evidence="1">
    <location>
        <begin position="24"/>
        <end position="276"/>
    </location>
</feature>
<dbReference type="RefSeq" id="WP_036786409.1">
    <property type="nucleotide sequence ID" value="NZ_AVBG01000014.1"/>
</dbReference>
<dbReference type="STRING" id="1385513.N780_06220"/>
<protein>
    <recommendedName>
        <fullName evidence="2">Glycoside-hydrolase family GH114 TIM-barrel domain-containing protein</fullName>
    </recommendedName>
</protein>
<organism evidence="3 4">
    <name type="scientific">Pontibacillus chungwhensis BH030062</name>
    <dbReference type="NCBI Taxonomy" id="1385513"/>
    <lineage>
        <taxon>Bacteria</taxon>
        <taxon>Bacillati</taxon>
        <taxon>Bacillota</taxon>
        <taxon>Bacilli</taxon>
        <taxon>Bacillales</taxon>
        <taxon>Bacillaceae</taxon>
        <taxon>Pontibacillus</taxon>
    </lineage>
</organism>
<evidence type="ECO:0000313" key="3">
    <source>
        <dbReference type="EMBL" id="KGP90280.1"/>
    </source>
</evidence>
<comment type="caution">
    <text evidence="3">The sequence shown here is derived from an EMBL/GenBank/DDBJ whole genome shotgun (WGS) entry which is preliminary data.</text>
</comment>
<dbReference type="eggNOG" id="COG3868">
    <property type="taxonomic scope" value="Bacteria"/>
</dbReference>
<evidence type="ECO:0000313" key="4">
    <source>
        <dbReference type="Proteomes" id="UP000030153"/>
    </source>
</evidence>
<name>A0A0A2V9A7_9BACI</name>
<dbReference type="PANTHER" id="PTHR35882">
    <property type="entry name" value="PELA"/>
    <property type="match status" value="1"/>
</dbReference>
<keyword evidence="4" id="KW-1185">Reference proteome</keyword>
<dbReference type="PANTHER" id="PTHR35882:SF2">
    <property type="entry name" value="PELA"/>
    <property type="match status" value="1"/>
</dbReference>
<dbReference type="Pfam" id="PF03537">
    <property type="entry name" value="Glyco_hydro_114"/>
    <property type="match status" value="1"/>
</dbReference>
<keyword evidence="1" id="KW-0732">Signal</keyword>
<accession>A0A0A2V9A7</accession>
<dbReference type="EMBL" id="AVBG01000014">
    <property type="protein sequence ID" value="KGP90280.1"/>
    <property type="molecule type" value="Genomic_DNA"/>
</dbReference>
<sequence>MKKVLLSLVGVVFSLLVPSSVPASSRAFDGITSYQIYYDTVSEKIERDMKHYDLVILEPREVTKEQVSRIQENGTMVLGYVNVLEADEWNREVMNQLKAEDFFYRDGKRVFFPKWNSYLMDLTSPHYQSILRKDMKVQVIDKGFDGIFLDTVGDIDDQHAHDKNELKAQRKAYVEFLKFVRREYGSIPIIQNWGFSTLADVSAPYVNGIMWERFEYNVVQDAWSQDRIDELIELRESYGVDVFTVSYENEEKSTAYAREFGFIHTHEPNYYNQWTY</sequence>
<feature type="signal peptide" evidence="1">
    <location>
        <begin position="1"/>
        <end position="23"/>
    </location>
</feature>
<gene>
    <name evidence="3" type="ORF">N780_06220</name>
</gene>
<dbReference type="AlphaFoldDB" id="A0A0A2V9A7"/>